<feature type="transmembrane region" description="Helical" evidence="7">
    <location>
        <begin position="88"/>
        <end position="110"/>
    </location>
</feature>
<evidence type="ECO:0000256" key="6">
    <source>
        <dbReference type="ARBA" id="ARBA00023136"/>
    </source>
</evidence>
<dbReference type="EMBL" id="JAQQXR010000003">
    <property type="protein sequence ID" value="MDC8757704.1"/>
    <property type="molecule type" value="Genomic_DNA"/>
</dbReference>
<feature type="transmembrane region" description="Helical" evidence="7">
    <location>
        <begin position="279"/>
        <end position="296"/>
    </location>
</feature>
<proteinExistence type="inferred from homology"/>
<keyword evidence="10" id="KW-1185">Reference proteome</keyword>
<feature type="transmembrane region" description="Helical" evidence="7">
    <location>
        <begin position="229"/>
        <end position="245"/>
    </location>
</feature>
<protein>
    <submittedName>
        <fullName evidence="9">YbaL family putative K(+) efflux transporter</fullName>
    </submittedName>
</protein>
<evidence type="ECO:0000256" key="5">
    <source>
        <dbReference type="ARBA" id="ARBA00022989"/>
    </source>
</evidence>
<evidence type="ECO:0000256" key="4">
    <source>
        <dbReference type="ARBA" id="ARBA00022692"/>
    </source>
</evidence>
<feature type="transmembrane region" description="Helical" evidence="7">
    <location>
        <begin position="116"/>
        <end position="136"/>
    </location>
</feature>
<dbReference type="Proteomes" id="UP001221208">
    <property type="component" value="Unassembled WGS sequence"/>
</dbReference>
<evidence type="ECO:0000256" key="2">
    <source>
        <dbReference type="ARBA" id="ARBA00005551"/>
    </source>
</evidence>
<name>A0ABT5JY87_9BURK</name>
<keyword evidence="4 7" id="KW-0812">Transmembrane</keyword>
<dbReference type="Gene3D" id="3.40.50.720">
    <property type="entry name" value="NAD(P)-binding Rossmann-like Domain"/>
    <property type="match status" value="1"/>
</dbReference>
<keyword evidence="3" id="KW-0813">Transport</keyword>
<organism evidence="9 10">
    <name type="scientific">Janthinobacterium fluminis</name>
    <dbReference type="NCBI Taxonomy" id="2987524"/>
    <lineage>
        <taxon>Bacteria</taxon>
        <taxon>Pseudomonadati</taxon>
        <taxon>Pseudomonadota</taxon>
        <taxon>Betaproteobacteria</taxon>
        <taxon>Burkholderiales</taxon>
        <taxon>Oxalobacteraceae</taxon>
        <taxon>Janthinobacterium</taxon>
    </lineage>
</organism>
<feature type="transmembrane region" description="Helical" evidence="7">
    <location>
        <begin position="371"/>
        <end position="390"/>
    </location>
</feature>
<dbReference type="PROSITE" id="PS51201">
    <property type="entry name" value="RCK_N"/>
    <property type="match status" value="1"/>
</dbReference>
<keyword evidence="5 7" id="KW-1133">Transmembrane helix</keyword>
<dbReference type="Pfam" id="PF00999">
    <property type="entry name" value="Na_H_Exchanger"/>
    <property type="match status" value="1"/>
</dbReference>
<feature type="domain" description="RCK N-terminal" evidence="8">
    <location>
        <begin position="426"/>
        <end position="543"/>
    </location>
</feature>
<comment type="similarity">
    <text evidence="2">Belongs to the monovalent cation:proton antiporter 2 (CPA2) transporter (TC 2.A.37) family.</text>
</comment>
<comment type="subcellular location">
    <subcellularLocation>
        <location evidence="1">Membrane</location>
        <topology evidence="1">Multi-pass membrane protein</topology>
    </subcellularLocation>
</comment>
<feature type="transmembrane region" description="Helical" evidence="7">
    <location>
        <begin position="33"/>
        <end position="51"/>
    </location>
</feature>
<sequence>MPHNISLITTIAAALGFGLIFGFIATRMKLPALVGYLAAGIVIGPATPGFVADTALAGQLAEIGVMLMMFGVGLHFSLDDLWDVRRIALPGAILQIAVATAMGMGMAHYWGWSLGGGLVFGLALSVASTVVLLRALEERGILDTLNGRIAVGWLVVEDLVTVLVLVLLPPLAGSLGGTVNPADAGVSLWRTLAVTFGQVAGFIVFMLVVGRKLFPWILWQVARTGSRELFTLCVVAAAVGIAYASTELFGVSFALGAFFAGMVLRESELSHRAAEESLPLRDAFAVLFFVSVGMLFEPAVLVEQPLHVLLVCAIIIFGKSAAAFLLVVALRYPFKTALIVSASLAQIGEFSFILAALGISLGLMPHEGQSLILAGAILSIALNPVVFSITKPLLRWMGSSELARKFERPADPLAELPVTVDQNKLSGQVVLVGYGRVGRRIAEALTARGIDFVVAEQNRDIVDQLRKQGIPAVAGNAGEPGVLIQAHITHATMLVIATPDTFHVRAMIDTARALNPNIQSVVRTHSEAEAELLRQERAGQVFIGEHELAKGMVQHVLDSFEKKHGRSPH</sequence>
<dbReference type="PANTHER" id="PTHR42751">
    <property type="entry name" value="SODIUM/HYDROGEN EXCHANGER FAMILY/TRKA DOMAIN PROTEIN"/>
    <property type="match status" value="1"/>
</dbReference>
<evidence type="ECO:0000256" key="3">
    <source>
        <dbReference type="ARBA" id="ARBA00022448"/>
    </source>
</evidence>
<dbReference type="InterPro" id="IPR036291">
    <property type="entry name" value="NAD(P)-bd_dom_sf"/>
</dbReference>
<feature type="transmembrane region" description="Helical" evidence="7">
    <location>
        <begin position="6"/>
        <end position="26"/>
    </location>
</feature>
<evidence type="ECO:0000313" key="10">
    <source>
        <dbReference type="Proteomes" id="UP001221208"/>
    </source>
</evidence>
<dbReference type="SUPFAM" id="SSF51735">
    <property type="entry name" value="NAD(P)-binding Rossmann-fold domains"/>
    <property type="match status" value="1"/>
</dbReference>
<evidence type="ECO:0000256" key="7">
    <source>
        <dbReference type="SAM" id="Phobius"/>
    </source>
</evidence>
<dbReference type="Pfam" id="PF02254">
    <property type="entry name" value="TrkA_N"/>
    <property type="match status" value="1"/>
</dbReference>
<dbReference type="RefSeq" id="WP_273670386.1">
    <property type="nucleotide sequence ID" value="NZ_JAQQXR010000003.1"/>
</dbReference>
<feature type="transmembrane region" description="Helical" evidence="7">
    <location>
        <begin position="188"/>
        <end position="209"/>
    </location>
</feature>
<dbReference type="NCBIfam" id="NF007950">
    <property type="entry name" value="PRK10669.1"/>
    <property type="match status" value="1"/>
</dbReference>
<feature type="transmembrane region" description="Helical" evidence="7">
    <location>
        <begin position="148"/>
        <end position="168"/>
    </location>
</feature>
<feature type="transmembrane region" description="Helical" evidence="7">
    <location>
        <begin position="57"/>
        <end position="76"/>
    </location>
</feature>
<accession>A0ABT5JY87</accession>
<feature type="transmembrane region" description="Helical" evidence="7">
    <location>
        <begin position="308"/>
        <end position="330"/>
    </location>
</feature>
<comment type="caution">
    <text evidence="9">The sequence shown here is derived from an EMBL/GenBank/DDBJ whole genome shotgun (WGS) entry which is preliminary data.</text>
</comment>
<keyword evidence="6 7" id="KW-0472">Membrane</keyword>
<evidence type="ECO:0000313" key="9">
    <source>
        <dbReference type="EMBL" id="MDC8757704.1"/>
    </source>
</evidence>
<dbReference type="Gene3D" id="1.20.1530.20">
    <property type="match status" value="1"/>
</dbReference>
<dbReference type="InterPro" id="IPR006153">
    <property type="entry name" value="Cation/H_exchanger_TM"/>
</dbReference>
<dbReference type="PANTHER" id="PTHR42751:SF1">
    <property type="entry name" value="CATION_PROTON ANTIPORTER YBAL-RELATED"/>
    <property type="match status" value="1"/>
</dbReference>
<dbReference type="InterPro" id="IPR038770">
    <property type="entry name" value="Na+/solute_symporter_sf"/>
</dbReference>
<gene>
    <name evidence="9" type="primary">ybaL</name>
    <name evidence="9" type="ORF">OIK44_08910</name>
</gene>
<feature type="transmembrane region" description="Helical" evidence="7">
    <location>
        <begin position="337"/>
        <end position="359"/>
    </location>
</feature>
<evidence type="ECO:0000259" key="8">
    <source>
        <dbReference type="PROSITE" id="PS51201"/>
    </source>
</evidence>
<evidence type="ECO:0000256" key="1">
    <source>
        <dbReference type="ARBA" id="ARBA00004141"/>
    </source>
</evidence>
<reference evidence="9 10" key="1">
    <citation type="submission" date="2022-10" db="EMBL/GenBank/DDBJ databases">
        <title>Janthinobacterium sp. hw3 Genome sequencing.</title>
        <authorList>
            <person name="Park S."/>
        </authorList>
    </citation>
    <scope>NUCLEOTIDE SEQUENCE [LARGE SCALE GENOMIC DNA]</scope>
    <source>
        <strain evidence="10">hw3</strain>
    </source>
</reference>
<dbReference type="InterPro" id="IPR003148">
    <property type="entry name" value="RCK_N"/>
</dbReference>